<reference evidence="7" key="1">
    <citation type="submission" date="2016-11" db="EMBL/GenBank/DDBJ databases">
        <authorList>
            <person name="Varghese N."/>
            <person name="Submissions S."/>
        </authorList>
    </citation>
    <scope>NUCLEOTIDE SEQUENCE [LARGE SCALE GENOMIC DNA]</scope>
    <source>
        <strain evidence="7">DSM 29440</strain>
    </source>
</reference>
<dbReference type="OrthoDB" id="9812626at2"/>
<dbReference type="AlphaFoldDB" id="A0A1N6GD59"/>
<evidence type="ECO:0000256" key="4">
    <source>
        <dbReference type="NCBIfam" id="TIGR01814"/>
    </source>
</evidence>
<dbReference type="GO" id="GO:0030170">
    <property type="term" value="F:pyridoxal phosphate binding"/>
    <property type="evidence" value="ECO:0007669"/>
    <property type="project" value="UniProtKB-UniRule"/>
</dbReference>
<comment type="subunit">
    <text evidence="5">Homodimer.</text>
</comment>
<dbReference type="PIRSF" id="PIRSF038800">
    <property type="entry name" value="KYNU"/>
    <property type="match status" value="1"/>
</dbReference>
<keyword evidence="7" id="KW-1185">Reference proteome</keyword>
<evidence type="ECO:0000256" key="5">
    <source>
        <dbReference type="PIRNR" id="PIRNR038800"/>
    </source>
</evidence>
<evidence type="ECO:0000313" key="7">
    <source>
        <dbReference type="Proteomes" id="UP000184932"/>
    </source>
</evidence>
<dbReference type="Gene3D" id="3.90.1150.10">
    <property type="entry name" value="Aspartate Aminotransferase, domain 1"/>
    <property type="match status" value="1"/>
</dbReference>
<evidence type="ECO:0000313" key="6">
    <source>
        <dbReference type="EMBL" id="SIO05342.1"/>
    </source>
</evidence>
<name>A0A1N6GD59_9RHOB</name>
<dbReference type="SUPFAM" id="SSF53383">
    <property type="entry name" value="PLP-dependent transferases"/>
    <property type="match status" value="1"/>
</dbReference>
<dbReference type="NCBIfam" id="TIGR01814">
    <property type="entry name" value="kynureninase"/>
    <property type="match status" value="1"/>
</dbReference>
<dbReference type="PANTHER" id="PTHR14084">
    <property type="entry name" value="KYNURENINASE"/>
    <property type="match status" value="1"/>
</dbReference>
<keyword evidence="3 5" id="KW-0663">Pyridoxal phosphate</keyword>
<keyword evidence="2 5" id="KW-0378">Hydrolase</keyword>
<organism evidence="6 7">
    <name type="scientific">Vannielia litorea</name>
    <dbReference type="NCBI Taxonomy" id="1217970"/>
    <lineage>
        <taxon>Bacteria</taxon>
        <taxon>Pseudomonadati</taxon>
        <taxon>Pseudomonadota</taxon>
        <taxon>Alphaproteobacteria</taxon>
        <taxon>Rhodobacterales</taxon>
        <taxon>Paracoccaceae</taxon>
        <taxon>Vannielia</taxon>
    </lineage>
</organism>
<dbReference type="GO" id="GO:0097053">
    <property type="term" value="P:L-kynurenine catabolic process"/>
    <property type="evidence" value="ECO:0007669"/>
    <property type="project" value="UniProtKB-UniPathway"/>
</dbReference>
<dbReference type="EC" id="3.7.1.3" evidence="4 5"/>
<dbReference type="InterPro" id="IPR015424">
    <property type="entry name" value="PyrdxlP-dep_Trfase"/>
</dbReference>
<comment type="pathway">
    <text evidence="5">Amino-acid degradation; L-kynurenine degradation; L-alanine and anthranilate from L-kynurenine: step 1/1.</text>
</comment>
<comment type="catalytic activity">
    <reaction evidence="5">
        <text>3-hydroxy-L-kynurenine + H2O = 3-hydroxyanthranilate + L-alanine + H(+)</text>
        <dbReference type="Rhea" id="RHEA:25143"/>
        <dbReference type="ChEBI" id="CHEBI:15377"/>
        <dbReference type="ChEBI" id="CHEBI:15378"/>
        <dbReference type="ChEBI" id="CHEBI:36559"/>
        <dbReference type="ChEBI" id="CHEBI:57972"/>
        <dbReference type="ChEBI" id="CHEBI:58125"/>
        <dbReference type="EC" id="3.7.1.3"/>
    </reaction>
</comment>
<keyword evidence="1 5" id="KW-0662">Pyridine nucleotide biosynthesis</keyword>
<dbReference type="InterPro" id="IPR010111">
    <property type="entry name" value="Kynureninase"/>
</dbReference>
<comment type="similarity">
    <text evidence="5">Belongs to the kynureninase family.</text>
</comment>
<accession>A0A1N6GD59</accession>
<dbReference type="GO" id="GO:0005737">
    <property type="term" value="C:cytoplasm"/>
    <property type="evidence" value="ECO:0007669"/>
    <property type="project" value="UniProtKB-UniRule"/>
</dbReference>
<dbReference type="GO" id="GO:0030429">
    <property type="term" value="F:kynureninase activity"/>
    <property type="evidence" value="ECO:0007669"/>
    <property type="project" value="UniProtKB-UniRule"/>
</dbReference>
<dbReference type="GO" id="GO:0009435">
    <property type="term" value="P:NAD+ biosynthetic process"/>
    <property type="evidence" value="ECO:0007669"/>
    <property type="project" value="UniProtKB-UniRule"/>
</dbReference>
<dbReference type="InterPro" id="IPR015421">
    <property type="entry name" value="PyrdxlP-dep_Trfase_major"/>
</dbReference>
<evidence type="ECO:0000256" key="3">
    <source>
        <dbReference type="ARBA" id="ARBA00022898"/>
    </source>
</evidence>
<gene>
    <name evidence="6" type="ORF">SAMN05444002_2382</name>
</gene>
<sequence length="406" mass="42945">MDLIADARARDADDPLAPRRARYLIPEGVIYLDGNSLGPASHAALAALEVAARQEWAEGLIRSWNAAGWFEMPLALGDRIGRLVGAGAGSVACCDTISVNLYKVLHACLALRPDRRVILAEATSFPTDLYIAEGVCAAAGARLVLAEGPVEAALTDEVAAMLVNHVDYRSGALRDMAGLSAAAQAAGALAVWDLSHSAGALEVALDRDGADFAVGCTYKYLNGGPGAPGFVYAAARHHGSIRQPVSGWWGHARPFAFEPGYAAAEGVKAFLAGTQPVLSMRTLAGALEDWEGVGMAEVRAKSRAMTEAFIGWVEAVCPELELGSPREAAARGSQVSFRHANGYEIMQALIARGVIGDFRAPDVLRFGFAPLYLSFEEVARAVLALREVLASGEWREARFAERGAVT</sequence>
<dbReference type="STRING" id="1217970.SAMN05444002_2382"/>
<dbReference type="UniPathway" id="UPA00334">
    <property type="reaction ID" value="UER00455"/>
</dbReference>
<protein>
    <recommendedName>
        <fullName evidence="4 5">Kynureninase</fullName>
        <ecNumber evidence="4 5">3.7.1.3</ecNumber>
    </recommendedName>
</protein>
<dbReference type="Proteomes" id="UP000184932">
    <property type="component" value="Unassembled WGS sequence"/>
</dbReference>
<dbReference type="UniPathway" id="UPA00253">
    <property type="reaction ID" value="UER00329"/>
</dbReference>
<dbReference type="Pfam" id="PF22580">
    <property type="entry name" value="KYNU_C"/>
    <property type="match status" value="1"/>
</dbReference>
<dbReference type="GO" id="GO:0019441">
    <property type="term" value="P:L-tryptophan catabolic process to kynurenine"/>
    <property type="evidence" value="ECO:0007669"/>
    <property type="project" value="TreeGrafter"/>
</dbReference>
<comment type="function">
    <text evidence="5">Catalyzes the cleavage of L-kynurenine (L-Kyn) and L-3-hydroxykynurenine (L-3OHKyn) into anthranilic acid (AA) and 3-hydroxyanthranilic acid (3-OHAA), respectively.</text>
</comment>
<evidence type="ECO:0000256" key="1">
    <source>
        <dbReference type="ARBA" id="ARBA00022642"/>
    </source>
</evidence>
<dbReference type="RefSeq" id="WP_074256409.1">
    <property type="nucleotide sequence ID" value="NZ_FSRL01000001.1"/>
</dbReference>
<comment type="cofactor">
    <cofactor evidence="5">
        <name>pyridoxal 5'-phosphate</name>
        <dbReference type="ChEBI" id="CHEBI:597326"/>
    </cofactor>
</comment>
<comment type="catalytic activity">
    <reaction evidence="5">
        <text>L-kynurenine + H2O = anthranilate + L-alanine + H(+)</text>
        <dbReference type="Rhea" id="RHEA:16813"/>
        <dbReference type="ChEBI" id="CHEBI:15377"/>
        <dbReference type="ChEBI" id="CHEBI:15378"/>
        <dbReference type="ChEBI" id="CHEBI:16567"/>
        <dbReference type="ChEBI" id="CHEBI:57959"/>
        <dbReference type="ChEBI" id="CHEBI:57972"/>
        <dbReference type="EC" id="3.7.1.3"/>
    </reaction>
</comment>
<dbReference type="InterPro" id="IPR015422">
    <property type="entry name" value="PyrdxlP-dep_Trfase_small"/>
</dbReference>
<dbReference type="PANTHER" id="PTHR14084:SF0">
    <property type="entry name" value="KYNURENINASE"/>
    <property type="match status" value="1"/>
</dbReference>
<evidence type="ECO:0000256" key="2">
    <source>
        <dbReference type="ARBA" id="ARBA00022801"/>
    </source>
</evidence>
<dbReference type="EMBL" id="FSRL01000001">
    <property type="protein sequence ID" value="SIO05342.1"/>
    <property type="molecule type" value="Genomic_DNA"/>
</dbReference>
<proteinExistence type="inferred from homology"/>
<dbReference type="Gene3D" id="3.40.640.10">
    <property type="entry name" value="Type I PLP-dependent aspartate aminotransferase-like (Major domain)"/>
    <property type="match status" value="1"/>
</dbReference>
<comment type="pathway">
    <text evidence="5">Cofactor biosynthesis; NAD(+) biosynthesis; quinolinate from L-kynurenine: step 2/3.</text>
</comment>
<dbReference type="GO" id="GO:0043420">
    <property type="term" value="P:anthranilate metabolic process"/>
    <property type="evidence" value="ECO:0007669"/>
    <property type="project" value="TreeGrafter"/>
</dbReference>